<dbReference type="PROSITE" id="PS51257">
    <property type="entry name" value="PROKAR_LIPOPROTEIN"/>
    <property type="match status" value="1"/>
</dbReference>
<name>A0ABW8YTB2_9FLAO</name>
<evidence type="ECO:0008006" key="3">
    <source>
        <dbReference type="Google" id="ProtNLM"/>
    </source>
</evidence>
<dbReference type="RefSeq" id="WP_408083549.1">
    <property type="nucleotide sequence ID" value="NZ_JBELPZ010000002.1"/>
</dbReference>
<evidence type="ECO:0000313" key="1">
    <source>
        <dbReference type="EMBL" id="MFL9843304.1"/>
    </source>
</evidence>
<organism evidence="1 2">
    <name type="scientific">Flavobacterium rhizosphaerae</name>
    <dbReference type="NCBI Taxonomy" id="3163298"/>
    <lineage>
        <taxon>Bacteria</taxon>
        <taxon>Pseudomonadati</taxon>
        <taxon>Bacteroidota</taxon>
        <taxon>Flavobacteriia</taxon>
        <taxon>Flavobacteriales</taxon>
        <taxon>Flavobacteriaceae</taxon>
        <taxon>Flavobacterium</taxon>
    </lineage>
</organism>
<protein>
    <recommendedName>
        <fullName evidence="3">Lipoprotein</fullName>
    </recommendedName>
</protein>
<evidence type="ECO:0000313" key="2">
    <source>
        <dbReference type="Proteomes" id="UP001629156"/>
    </source>
</evidence>
<keyword evidence="2" id="KW-1185">Reference proteome</keyword>
<reference evidence="1 2" key="1">
    <citation type="submission" date="2024-06" db="EMBL/GenBank/DDBJ databases">
        <authorList>
            <person name="Kaempfer P."/>
            <person name="Viver T."/>
        </authorList>
    </citation>
    <scope>NUCLEOTIDE SEQUENCE [LARGE SCALE GENOMIC DNA]</scope>
    <source>
        <strain evidence="1 2">ST-119</strain>
    </source>
</reference>
<proteinExistence type="predicted"/>
<gene>
    <name evidence="1" type="ORF">ABS766_02620</name>
</gene>
<accession>A0ABW8YTB2</accession>
<dbReference type="Proteomes" id="UP001629156">
    <property type="component" value="Unassembled WGS sequence"/>
</dbReference>
<sequence length="149" mass="16697">MKRFTVAIFIALIIMSCNKVKDKTKETLNKGGEAVGEMATEFAEGVSEGVERTLDCNIVISDRLKQKGLDRGKYYIANGEKGNNNKLTIYLITDKPLNDTLTFLVKDKKGLEFGRQQLAVTAKAGEAHYYDVLFNERTNIEVKSTIEIK</sequence>
<dbReference type="EMBL" id="JBELPZ010000002">
    <property type="protein sequence ID" value="MFL9843304.1"/>
    <property type="molecule type" value="Genomic_DNA"/>
</dbReference>
<comment type="caution">
    <text evidence="1">The sequence shown here is derived from an EMBL/GenBank/DDBJ whole genome shotgun (WGS) entry which is preliminary data.</text>
</comment>